<organism evidence="1 2">
    <name type="scientific">Candidatus Spechtbacteria bacterium RIFCSPLOWO2_01_FULL_43_12</name>
    <dbReference type="NCBI Taxonomy" id="1802162"/>
    <lineage>
        <taxon>Bacteria</taxon>
        <taxon>Candidatus Spechtiibacteriota</taxon>
    </lineage>
</organism>
<sequence length="92" mass="10501">MANHLENKIEELIKELNLQDEISLKGLREIILNEKDGNKEFNDLISMFVSRVPDINRANEIVQIVSEAWNTFPHKSLGGLSPQEVIKNSKES</sequence>
<accession>A0A1G2HEU3</accession>
<gene>
    <name evidence="1" type="ORF">A2919_00035</name>
</gene>
<proteinExistence type="predicted"/>
<protein>
    <submittedName>
        <fullName evidence="1">Uncharacterized protein</fullName>
    </submittedName>
</protein>
<evidence type="ECO:0000313" key="1">
    <source>
        <dbReference type="EMBL" id="OGZ60909.1"/>
    </source>
</evidence>
<dbReference type="AlphaFoldDB" id="A0A1G2HEU3"/>
<dbReference type="EMBL" id="MHOH01000010">
    <property type="protein sequence ID" value="OGZ60909.1"/>
    <property type="molecule type" value="Genomic_DNA"/>
</dbReference>
<reference evidence="1 2" key="1">
    <citation type="journal article" date="2016" name="Nat. Commun.">
        <title>Thousands of microbial genomes shed light on interconnected biogeochemical processes in an aquifer system.</title>
        <authorList>
            <person name="Anantharaman K."/>
            <person name="Brown C.T."/>
            <person name="Hug L.A."/>
            <person name="Sharon I."/>
            <person name="Castelle C.J."/>
            <person name="Probst A.J."/>
            <person name="Thomas B.C."/>
            <person name="Singh A."/>
            <person name="Wilkins M.J."/>
            <person name="Karaoz U."/>
            <person name="Brodie E.L."/>
            <person name="Williams K.H."/>
            <person name="Hubbard S.S."/>
            <person name="Banfield J.F."/>
        </authorList>
    </citation>
    <scope>NUCLEOTIDE SEQUENCE [LARGE SCALE GENOMIC DNA]</scope>
</reference>
<dbReference type="Proteomes" id="UP000178835">
    <property type="component" value="Unassembled WGS sequence"/>
</dbReference>
<comment type="caution">
    <text evidence="1">The sequence shown here is derived from an EMBL/GenBank/DDBJ whole genome shotgun (WGS) entry which is preliminary data.</text>
</comment>
<name>A0A1G2HEU3_9BACT</name>
<evidence type="ECO:0000313" key="2">
    <source>
        <dbReference type="Proteomes" id="UP000178835"/>
    </source>
</evidence>